<evidence type="ECO:0000256" key="1">
    <source>
        <dbReference type="SAM" id="MobiDB-lite"/>
    </source>
</evidence>
<feature type="region of interest" description="Disordered" evidence="1">
    <location>
        <begin position="241"/>
        <end position="266"/>
    </location>
</feature>
<proteinExistence type="predicted"/>
<dbReference type="EMBL" id="KN837123">
    <property type="protein sequence ID" value="KIJ43455.1"/>
    <property type="molecule type" value="Genomic_DNA"/>
</dbReference>
<evidence type="ECO:0008006" key="4">
    <source>
        <dbReference type="Google" id="ProtNLM"/>
    </source>
</evidence>
<feature type="region of interest" description="Disordered" evidence="1">
    <location>
        <begin position="294"/>
        <end position="328"/>
    </location>
</feature>
<feature type="compositionally biased region" description="Polar residues" evidence="1">
    <location>
        <begin position="246"/>
        <end position="261"/>
    </location>
</feature>
<evidence type="ECO:0000313" key="3">
    <source>
        <dbReference type="Proteomes" id="UP000054279"/>
    </source>
</evidence>
<dbReference type="PANTHER" id="PTHR35871">
    <property type="entry name" value="EXPRESSED PROTEIN"/>
    <property type="match status" value="1"/>
</dbReference>
<organism evidence="2 3">
    <name type="scientific">Sphaerobolus stellatus (strain SS14)</name>
    <dbReference type="NCBI Taxonomy" id="990650"/>
    <lineage>
        <taxon>Eukaryota</taxon>
        <taxon>Fungi</taxon>
        <taxon>Dikarya</taxon>
        <taxon>Basidiomycota</taxon>
        <taxon>Agaricomycotina</taxon>
        <taxon>Agaricomycetes</taxon>
        <taxon>Phallomycetidae</taxon>
        <taxon>Geastrales</taxon>
        <taxon>Sphaerobolaceae</taxon>
        <taxon>Sphaerobolus</taxon>
    </lineage>
</organism>
<accession>A0A0C9VX95</accession>
<dbReference type="OrthoDB" id="3218065at2759"/>
<protein>
    <recommendedName>
        <fullName evidence="4">DDE-1 domain-containing protein</fullName>
    </recommendedName>
</protein>
<evidence type="ECO:0000313" key="2">
    <source>
        <dbReference type="EMBL" id="KIJ43455.1"/>
    </source>
</evidence>
<dbReference type="HOGENOM" id="CLU_847779_0_0_1"/>
<dbReference type="AlphaFoldDB" id="A0A0C9VX95"/>
<dbReference type="PANTHER" id="PTHR35871:SF1">
    <property type="entry name" value="CXC1-LIKE CYSTEINE CLUSTER ASSOCIATED WITH KDZ TRANSPOSASES DOMAIN-CONTAINING PROTEIN"/>
    <property type="match status" value="1"/>
</dbReference>
<dbReference type="Proteomes" id="UP000054279">
    <property type="component" value="Unassembled WGS sequence"/>
</dbReference>
<sequence length="328" mass="37163">MNPKKLVEFTKNKLLPDEAKRYLQCIVETEMPNGLKKYIELELFPQIQVKVSKGISLRTTRWWLHKEGFKYTTYKKALYFDGHEREDPQLVKYIVGDVDRPVEKPLIPGEPDLVLVAHDEMTAQVHDGVMMSWVWQGEQPLKKKVGWLKEVSKMLEYGKNYDGFWNGELFVKQLKEDFALAFEKAHGPGYQALVMVDNSQGHSAYSEDALVVSVTDITTMSHHHGLRRTWAEELSAAEIEDGEPTTGLTTGDLSISPSPSVDPNRACECSPRSIRMIHMRLHMDHRLPPVGSSRLVEEADCPPGQSYPTESGLYHSHSGTLFPKGNNS</sequence>
<name>A0A0C9VX95_SPHS4</name>
<keyword evidence="3" id="KW-1185">Reference proteome</keyword>
<gene>
    <name evidence="2" type="ORF">M422DRAFT_253339</name>
</gene>
<reference evidence="2 3" key="1">
    <citation type="submission" date="2014-06" db="EMBL/GenBank/DDBJ databases">
        <title>Evolutionary Origins and Diversification of the Mycorrhizal Mutualists.</title>
        <authorList>
            <consortium name="DOE Joint Genome Institute"/>
            <consortium name="Mycorrhizal Genomics Consortium"/>
            <person name="Kohler A."/>
            <person name="Kuo A."/>
            <person name="Nagy L.G."/>
            <person name="Floudas D."/>
            <person name="Copeland A."/>
            <person name="Barry K.W."/>
            <person name="Cichocki N."/>
            <person name="Veneault-Fourrey C."/>
            <person name="LaButti K."/>
            <person name="Lindquist E.A."/>
            <person name="Lipzen A."/>
            <person name="Lundell T."/>
            <person name="Morin E."/>
            <person name="Murat C."/>
            <person name="Riley R."/>
            <person name="Ohm R."/>
            <person name="Sun H."/>
            <person name="Tunlid A."/>
            <person name="Henrissat B."/>
            <person name="Grigoriev I.V."/>
            <person name="Hibbett D.S."/>
            <person name="Martin F."/>
        </authorList>
    </citation>
    <scope>NUCLEOTIDE SEQUENCE [LARGE SCALE GENOMIC DNA]</scope>
    <source>
        <strain evidence="2 3">SS14</strain>
    </source>
</reference>